<evidence type="ECO:0000313" key="1">
    <source>
        <dbReference type="EMBL" id="RCW73973.1"/>
    </source>
</evidence>
<keyword evidence="2" id="KW-1185">Reference proteome</keyword>
<dbReference type="RefSeq" id="WP_114467120.1">
    <property type="nucleotide sequence ID" value="NZ_QPJK01000002.1"/>
</dbReference>
<evidence type="ECO:0000313" key="2">
    <source>
        <dbReference type="Proteomes" id="UP000252884"/>
    </source>
</evidence>
<dbReference type="OrthoDB" id="7390151at2"/>
<protein>
    <submittedName>
        <fullName evidence="1">Uncharacterized protein</fullName>
    </submittedName>
</protein>
<comment type="caution">
    <text evidence="1">The sequence shown here is derived from an EMBL/GenBank/DDBJ whole genome shotgun (WGS) entry which is preliminary data.</text>
</comment>
<gene>
    <name evidence="1" type="ORF">DES41_102290</name>
</gene>
<proteinExistence type="predicted"/>
<name>A0A368Y138_9BURK</name>
<dbReference type="AlphaFoldDB" id="A0A368Y138"/>
<sequence>MLSADTRAGPLQVQAEALSPRAARIAASLLADEPLVPTDLRAALHTALVAGDADSDGPPIWHRGDPDGEAACRFVDACRAACAP</sequence>
<accession>A0A368Y138</accession>
<dbReference type="EMBL" id="QPJK01000002">
    <property type="protein sequence ID" value="RCW73973.1"/>
    <property type="molecule type" value="Genomic_DNA"/>
</dbReference>
<reference evidence="1 2" key="1">
    <citation type="submission" date="2018-07" db="EMBL/GenBank/DDBJ databases">
        <title>Genomic Encyclopedia of Type Strains, Phase IV (KMG-IV): sequencing the most valuable type-strain genomes for metagenomic binning, comparative biology and taxonomic classification.</title>
        <authorList>
            <person name="Goeker M."/>
        </authorList>
    </citation>
    <scope>NUCLEOTIDE SEQUENCE [LARGE SCALE GENOMIC DNA]</scope>
    <source>
        <strain evidence="1 2">DSM 21634</strain>
    </source>
</reference>
<dbReference type="Proteomes" id="UP000252884">
    <property type="component" value="Unassembled WGS sequence"/>
</dbReference>
<organism evidence="1 2">
    <name type="scientific">Pseudorhodoferax soli</name>
    <dbReference type="NCBI Taxonomy" id="545864"/>
    <lineage>
        <taxon>Bacteria</taxon>
        <taxon>Pseudomonadati</taxon>
        <taxon>Pseudomonadota</taxon>
        <taxon>Betaproteobacteria</taxon>
        <taxon>Burkholderiales</taxon>
        <taxon>Comamonadaceae</taxon>
    </lineage>
</organism>